<organism evidence="3 4">
    <name type="scientific">Eiseniibacteriota bacterium</name>
    <dbReference type="NCBI Taxonomy" id="2212470"/>
    <lineage>
        <taxon>Bacteria</taxon>
        <taxon>Candidatus Eiseniibacteriota</taxon>
    </lineage>
</organism>
<feature type="signal peptide" evidence="2">
    <location>
        <begin position="1"/>
        <end position="23"/>
    </location>
</feature>
<comment type="caution">
    <text evidence="3">The sequence shown here is derived from an EMBL/GenBank/DDBJ whole genome shotgun (WGS) entry which is preliminary data.</text>
</comment>
<keyword evidence="2" id="KW-0732">Signal</keyword>
<dbReference type="Proteomes" id="UP000696931">
    <property type="component" value="Unassembled WGS sequence"/>
</dbReference>
<protein>
    <recommendedName>
        <fullName evidence="5">T9SS type A sorting domain-containing protein</fullName>
    </recommendedName>
</protein>
<feature type="region of interest" description="Disordered" evidence="1">
    <location>
        <begin position="142"/>
        <end position="169"/>
    </location>
</feature>
<evidence type="ECO:0000256" key="1">
    <source>
        <dbReference type="SAM" id="MobiDB-lite"/>
    </source>
</evidence>
<gene>
    <name evidence="3" type="ORF">HZA61_04280</name>
</gene>
<dbReference type="InterPro" id="IPR013783">
    <property type="entry name" value="Ig-like_fold"/>
</dbReference>
<reference evidence="3" key="1">
    <citation type="submission" date="2020-07" db="EMBL/GenBank/DDBJ databases">
        <title>Huge and variable diversity of episymbiotic CPR bacteria and DPANN archaea in groundwater ecosystems.</title>
        <authorList>
            <person name="He C.Y."/>
            <person name="Keren R."/>
            <person name="Whittaker M."/>
            <person name="Farag I.F."/>
            <person name="Doudna J."/>
            <person name="Cate J.H.D."/>
            <person name="Banfield J.F."/>
        </authorList>
    </citation>
    <scope>NUCLEOTIDE SEQUENCE</scope>
    <source>
        <strain evidence="3">NC_groundwater_1813_Pr3_B-0.1um_71_17</strain>
    </source>
</reference>
<dbReference type="Gene3D" id="2.60.40.10">
    <property type="entry name" value="Immunoglobulins"/>
    <property type="match status" value="1"/>
</dbReference>
<feature type="region of interest" description="Disordered" evidence="1">
    <location>
        <begin position="416"/>
        <end position="440"/>
    </location>
</feature>
<dbReference type="AlphaFoldDB" id="A0A933W7Q1"/>
<dbReference type="EMBL" id="JACRIW010000032">
    <property type="protein sequence ID" value="MBI5168687.1"/>
    <property type="molecule type" value="Genomic_DNA"/>
</dbReference>
<evidence type="ECO:0008006" key="5">
    <source>
        <dbReference type="Google" id="ProtNLM"/>
    </source>
</evidence>
<accession>A0A933W7Q1</accession>
<feature type="compositionally biased region" description="Basic and acidic residues" evidence="1">
    <location>
        <begin position="158"/>
        <end position="169"/>
    </location>
</feature>
<proteinExistence type="predicted"/>
<feature type="chain" id="PRO_5037405245" description="T9SS type A sorting domain-containing protein" evidence="2">
    <location>
        <begin position="24"/>
        <end position="1099"/>
    </location>
</feature>
<evidence type="ECO:0000313" key="3">
    <source>
        <dbReference type="EMBL" id="MBI5168687.1"/>
    </source>
</evidence>
<evidence type="ECO:0000256" key="2">
    <source>
        <dbReference type="SAM" id="SignalP"/>
    </source>
</evidence>
<sequence>MNLPKIARTLAGALVLAAALARAAAAAGALEPVVPPELRGRIDAERQGLHDANNIRTMFHNWGMVGGYPADPINVDLSVFHSAEAPKGSGMNYSDGITPFVLAKIRQNDDTDAYIMETGYRERQCFDPYNRTMRFEPRPGFFQPDPTINKARSPAISHDSRTWPDRWPDKLDDPDDAGWAGSWNGYFGKRPAADQESYTVMDDDFYSTWRFEPDSRDPSRRGLGLRVETRGFQWANPQAGNVIFWHYDIANEGTQDYNDNIIFGLYMDSGVGGSAISCDGVAESDDDNAYFDKSFGLNLVYTWDNNGHGKSLDGSCARTGYLGYAYLETPGNAIDGSDNDSDGMREELRDGGPGTLIVGQDAIRAYVEAHYDTTLWFRAYGRLEKHPAYRLARWWTGDEDMDWNAELDDVGADGVPGTNDTGELDGIPTNGEPNFDKTDVSESDQIGLTGFKMNLITATTDHPELLHNVNFCDVQGKNWPLILYDTFTNPVTQARFDSSVVAGVNIGFLFASGPFTLKAGGRERFSLALAYGSTLAELRSAVQTVQQIYNANYQFAVPPTRPTATAEAGDGYVRLSWDDVAERSIDPVTHDFDFEGYRIYRSTDPDFRDVQKVYNGQGTQPVGNGQPIHQMDLANLVAGYSRMAVSGVQYWLGEDTGIRHTWTDTTVTNGMQYYYAVCAYDRGLDTGSDSTSFYPSENSIPVSRTARGGLILPSNVVAVRPNPRVGGWTAATVTPAVHATGRGVGNVGIEVVNSDLVPDGHLFSVTFRTNSPDSIRAMTYVLRDSTERRTYFTSGTDFDSLGTGPAGAGLLPYVKKSRGDVVVRTDSTGWTEGSTTNARFLVNDTFAPTLSPNLRRPGYPNDLSIVFDNVVRDTGIVGISGSDRANPAKFYVVAHTDTGDMRMDFRFRDAGRDGTINSSSDYIEVVTYAAFAPTKAQPTWRITLDPTAVVAPDTLARPNLGDVWNLRLHTTLGVADTFTFVSGAQGVSGAGAQAAWSEKPYVVPNPYVAAASFEPQRFNVSGRGDRRMEFRAIPMGAVVRIYTVHGDLVQTLRQDGSMNGFVPWDLRTKDNLDVAPGLYVFHVDAPGLGKYVGKFAIIK</sequence>
<evidence type="ECO:0000313" key="4">
    <source>
        <dbReference type="Proteomes" id="UP000696931"/>
    </source>
</evidence>
<name>A0A933W7Q1_UNCEI</name>